<dbReference type="FunFam" id="3.40.50.620:FF:000053">
    <property type="entry name" value="Probable tRNA sulfurtransferase"/>
    <property type="match status" value="1"/>
</dbReference>
<accession>A0AA35TU57</accession>
<dbReference type="CDD" id="cd11716">
    <property type="entry name" value="THUMP_ThiI"/>
    <property type="match status" value="1"/>
</dbReference>
<evidence type="ECO:0000259" key="10">
    <source>
        <dbReference type="PROSITE" id="PS51165"/>
    </source>
</evidence>
<proteinExistence type="inferred from homology"/>
<comment type="subcellular location">
    <subcellularLocation>
        <location evidence="1">Cytoplasm</location>
    </subcellularLocation>
</comment>
<dbReference type="InterPro" id="IPR003720">
    <property type="entry name" value="tRNA_STrfase"/>
</dbReference>
<evidence type="ECO:0000256" key="6">
    <source>
        <dbReference type="ARBA" id="ARBA00022840"/>
    </source>
</evidence>
<evidence type="ECO:0000256" key="7">
    <source>
        <dbReference type="ARBA" id="ARBA00022884"/>
    </source>
</evidence>
<dbReference type="GO" id="GO:0005524">
    <property type="term" value="F:ATP binding"/>
    <property type="evidence" value="ECO:0007669"/>
    <property type="project" value="UniProtKB-KW"/>
</dbReference>
<dbReference type="InterPro" id="IPR054173">
    <property type="entry name" value="ThiI_fer"/>
</dbReference>
<evidence type="ECO:0000256" key="8">
    <source>
        <dbReference type="ARBA" id="ARBA00022977"/>
    </source>
</evidence>
<dbReference type="GO" id="GO:0004810">
    <property type="term" value="F:CCA tRNA nucleotidyltransferase activity"/>
    <property type="evidence" value="ECO:0007669"/>
    <property type="project" value="InterPro"/>
</dbReference>
<dbReference type="Proteomes" id="UP001174909">
    <property type="component" value="Unassembled WGS sequence"/>
</dbReference>
<dbReference type="AlphaFoldDB" id="A0AA35TU57"/>
<dbReference type="GO" id="GO:0052837">
    <property type="term" value="P:thiazole biosynthetic process"/>
    <property type="evidence" value="ECO:0007669"/>
    <property type="project" value="TreeGrafter"/>
</dbReference>
<evidence type="ECO:0000256" key="9">
    <source>
        <dbReference type="PROSITE-ProRule" id="PRU00529"/>
    </source>
</evidence>
<dbReference type="InterPro" id="IPR049961">
    <property type="entry name" value="ThiI_N"/>
</dbReference>
<keyword evidence="2" id="KW-0963">Cytoplasm</keyword>
<dbReference type="InterPro" id="IPR004114">
    <property type="entry name" value="THUMP_dom"/>
</dbReference>
<organism evidence="11 12">
    <name type="scientific">Geodia barretti</name>
    <name type="common">Barrett's horny sponge</name>
    <dbReference type="NCBI Taxonomy" id="519541"/>
    <lineage>
        <taxon>Eukaryota</taxon>
        <taxon>Metazoa</taxon>
        <taxon>Porifera</taxon>
        <taxon>Demospongiae</taxon>
        <taxon>Heteroscleromorpha</taxon>
        <taxon>Tetractinellida</taxon>
        <taxon>Astrophorina</taxon>
        <taxon>Geodiidae</taxon>
        <taxon>Geodia</taxon>
    </lineage>
</organism>
<dbReference type="PANTHER" id="PTHR43209">
    <property type="entry name" value="TRNA SULFURTRANSFERASE"/>
    <property type="match status" value="1"/>
</dbReference>
<keyword evidence="6" id="KW-0067">ATP-binding</keyword>
<dbReference type="GO" id="GO:0009228">
    <property type="term" value="P:thiamine biosynthetic process"/>
    <property type="evidence" value="ECO:0007669"/>
    <property type="project" value="UniProtKB-KW"/>
</dbReference>
<evidence type="ECO:0000256" key="4">
    <source>
        <dbReference type="ARBA" id="ARBA00022679"/>
    </source>
</evidence>
<evidence type="ECO:0000256" key="2">
    <source>
        <dbReference type="ARBA" id="ARBA00022490"/>
    </source>
</evidence>
<evidence type="ECO:0000256" key="1">
    <source>
        <dbReference type="ARBA" id="ARBA00004496"/>
    </source>
</evidence>
<dbReference type="Gene3D" id="3.30.2130.30">
    <property type="match status" value="1"/>
</dbReference>
<dbReference type="InterPro" id="IPR049962">
    <property type="entry name" value="THUMP_ThiI"/>
</dbReference>
<name>A0AA35TU57_GEOBA</name>
<keyword evidence="7 9" id="KW-0694">RNA-binding</keyword>
<sequence>MEELFSVHYAEVGLKGKNRVFFEKRLVDNIKLTLRGTGYAEVERLHDRILVHLGQNADITEVKRRLRQVMGIAHFELSSRTERDITAIKEVALRHIQDVSYESLKVETRRTDKTFPLTSPQVSAEVGGYLVTKTGTRADMHNPDLVCWVKITHNAAYISTEKIPGVGGLPVGVSGKVLVMLSGGIDSPVAAWQMIKRGAKAVFVHFYSYPYTDKASLEKVIELAQILAVPNYRSTVYLVPFAELQQIIVAATPSPFRVLLYRRMMTRIAQRVATMENAEALVTGESLGQVASQTLTNLRSIEAIADIPILRPLIGEDKAEIIEKAQRIGTFDVSTRPHQDCCSLFVPKHPATRASVTDLADAESGLDVDTLVEEALNNLEKRVVG</sequence>
<dbReference type="Pfam" id="PF02926">
    <property type="entry name" value="THUMP"/>
    <property type="match status" value="1"/>
</dbReference>
<dbReference type="PROSITE" id="PS51165">
    <property type="entry name" value="THUMP"/>
    <property type="match status" value="1"/>
</dbReference>
<dbReference type="PANTHER" id="PTHR43209:SF1">
    <property type="entry name" value="TRNA SULFURTRANSFERASE"/>
    <property type="match status" value="1"/>
</dbReference>
<keyword evidence="12" id="KW-1185">Reference proteome</keyword>
<dbReference type="GO" id="GO:0016783">
    <property type="term" value="F:sulfurtransferase activity"/>
    <property type="evidence" value="ECO:0007669"/>
    <property type="project" value="InterPro"/>
</dbReference>
<protein>
    <submittedName>
        <fullName evidence="11">Probable tRNA sulfurtransferase</fullName>
    </submittedName>
</protein>
<dbReference type="SUPFAM" id="SSF143437">
    <property type="entry name" value="THUMP domain-like"/>
    <property type="match status" value="1"/>
</dbReference>
<gene>
    <name evidence="11" type="ORF">GBAR_LOCUS29512</name>
</gene>
<reference evidence="11" key="1">
    <citation type="submission" date="2023-03" db="EMBL/GenBank/DDBJ databases">
        <authorList>
            <person name="Steffen K."/>
            <person name="Cardenas P."/>
        </authorList>
    </citation>
    <scope>NUCLEOTIDE SEQUENCE</scope>
</reference>
<dbReference type="EMBL" id="CASHTH010004135">
    <property type="protein sequence ID" value="CAI8054002.1"/>
    <property type="molecule type" value="Genomic_DNA"/>
</dbReference>
<comment type="caution">
    <text evidence="11">The sequence shown here is derived from an EMBL/GenBank/DDBJ whole genome shotgun (WGS) entry which is preliminary data.</text>
</comment>
<dbReference type="Pfam" id="PF22025">
    <property type="entry name" value="ThiI_fer"/>
    <property type="match status" value="1"/>
</dbReference>
<dbReference type="Pfam" id="PF02568">
    <property type="entry name" value="ThiI"/>
    <property type="match status" value="1"/>
</dbReference>
<keyword evidence="8" id="KW-0784">Thiamine biosynthesis</keyword>
<evidence type="ECO:0000313" key="12">
    <source>
        <dbReference type="Proteomes" id="UP001174909"/>
    </source>
</evidence>
<dbReference type="GO" id="GO:0005829">
    <property type="term" value="C:cytosol"/>
    <property type="evidence" value="ECO:0007669"/>
    <property type="project" value="TreeGrafter"/>
</dbReference>
<keyword evidence="4" id="KW-0808">Transferase</keyword>
<dbReference type="Gene3D" id="3.40.50.620">
    <property type="entry name" value="HUPs"/>
    <property type="match status" value="1"/>
</dbReference>
<evidence type="ECO:0000313" key="11">
    <source>
        <dbReference type="EMBL" id="CAI8054002.1"/>
    </source>
</evidence>
<feature type="domain" description="THUMP" evidence="10">
    <location>
        <begin position="60"/>
        <end position="162"/>
    </location>
</feature>
<dbReference type="CDD" id="cd01712">
    <property type="entry name" value="PPase_ThiI"/>
    <property type="match status" value="1"/>
</dbReference>
<dbReference type="InterPro" id="IPR020536">
    <property type="entry name" value="ThiI_AANH"/>
</dbReference>
<dbReference type="HAMAP" id="MF_00021">
    <property type="entry name" value="ThiI"/>
    <property type="match status" value="1"/>
</dbReference>
<evidence type="ECO:0000256" key="3">
    <source>
        <dbReference type="ARBA" id="ARBA00022555"/>
    </source>
</evidence>
<dbReference type="GO" id="GO:0002937">
    <property type="term" value="P:tRNA 4-thiouridine biosynthesis"/>
    <property type="evidence" value="ECO:0007669"/>
    <property type="project" value="TreeGrafter"/>
</dbReference>
<keyword evidence="5" id="KW-0547">Nucleotide-binding</keyword>
<keyword evidence="3" id="KW-0820">tRNA-binding</keyword>
<dbReference type="GO" id="GO:0000049">
    <property type="term" value="F:tRNA binding"/>
    <property type="evidence" value="ECO:0007669"/>
    <property type="project" value="UniProtKB-KW"/>
</dbReference>
<dbReference type="NCBIfam" id="TIGR00342">
    <property type="entry name" value="tRNA uracil 4-sulfurtransferase ThiI"/>
    <property type="match status" value="1"/>
</dbReference>
<dbReference type="SMART" id="SM00981">
    <property type="entry name" value="THUMP"/>
    <property type="match status" value="1"/>
</dbReference>
<dbReference type="SUPFAM" id="SSF52402">
    <property type="entry name" value="Adenine nucleotide alpha hydrolases-like"/>
    <property type="match status" value="1"/>
</dbReference>
<evidence type="ECO:0000256" key="5">
    <source>
        <dbReference type="ARBA" id="ARBA00022741"/>
    </source>
</evidence>
<dbReference type="InterPro" id="IPR050102">
    <property type="entry name" value="tRNA_sulfurtransferase_ThiI"/>
</dbReference>
<dbReference type="InterPro" id="IPR014729">
    <property type="entry name" value="Rossmann-like_a/b/a_fold"/>
</dbReference>